<keyword evidence="4 6" id="KW-0808">Transferase</keyword>
<dbReference type="Pfam" id="PF00535">
    <property type="entry name" value="Glycos_transf_2"/>
    <property type="match status" value="1"/>
</dbReference>
<evidence type="ECO:0000256" key="2">
    <source>
        <dbReference type="ARBA" id="ARBA00006739"/>
    </source>
</evidence>
<evidence type="ECO:0000256" key="4">
    <source>
        <dbReference type="ARBA" id="ARBA00022679"/>
    </source>
</evidence>
<dbReference type="CDD" id="cd00761">
    <property type="entry name" value="Glyco_tranf_GTA_type"/>
    <property type="match status" value="1"/>
</dbReference>
<feature type="domain" description="Glycosyltransferase 2-like" evidence="5">
    <location>
        <begin position="7"/>
        <end position="151"/>
    </location>
</feature>
<dbReference type="SUPFAM" id="SSF53448">
    <property type="entry name" value="Nucleotide-diphospho-sugar transferases"/>
    <property type="match status" value="1"/>
</dbReference>
<dbReference type="InterPro" id="IPR029044">
    <property type="entry name" value="Nucleotide-diphossugar_trans"/>
</dbReference>
<dbReference type="Proteomes" id="UP000280008">
    <property type="component" value="Unassembled WGS sequence"/>
</dbReference>
<dbReference type="AlphaFoldDB" id="A0A495IAA0"/>
<dbReference type="OrthoDB" id="3180470at2"/>
<comment type="pathway">
    <text evidence="1">Cell wall biogenesis; cell wall polysaccharide biosynthesis.</text>
</comment>
<dbReference type="PANTHER" id="PTHR43179">
    <property type="entry name" value="RHAMNOSYLTRANSFERASE WBBL"/>
    <property type="match status" value="1"/>
</dbReference>
<proteinExistence type="inferred from homology"/>
<keyword evidence="7" id="KW-1185">Reference proteome</keyword>
<dbReference type="PANTHER" id="PTHR43179:SF12">
    <property type="entry name" value="GALACTOFURANOSYLTRANSFERASE GLFT2"/>
    <property type="match status" value="1"/>
</dbReference>
<organism evidence="6 7">
    <name type="scientific">Frondihabitans australicus</name>
    <dbReference type="NCBI Taxonomy" id="386892"/>
    <lineage>
        <taxon>Bacteria</taxon>
        <taxon>Bacillati</taxon>
        <taxon>Actinomycetota</taxon>
        <taxon>Actinomycetes</taxon>
        <taxon>Micrococcales</taxon>
        <taxon>Microbacteriaceae</taxon>
        <taxon>Frondihabitans</taxon>
    </lineage>
</organism>
<evidence type="ECO:0000256" key="3">
    <source>
        <dbReference type="ARBA" id="ARBA00022676"/>
    </source>
</evidence>
<evidence type="ECO:0000259" key="5">
    <source>
        <dbReference type="Pfam" id="PF00535"/>
    </source>
</evidence>
<gene>
    <name evidence="6" type="ORF">C8E83_0020</name>
</gene>
<name>A0A495IAA0_9MICO</name>
<dbReference type="Gene3D" id="3.90.550.10">
    <property type="entry name" value="Spore Coat Polysaccharide Biosynthesis Protein SpsA, Chain A"/>
    <property type="match status" value="1"/>
</dbReference>
<evidence type="ECO:0000313" key="7">
    <source>
        <dbReference type="Proteomes" id="UP000280008"/>
    </source>
</evidence>
<accession>A0A495IAA0</accession>
<sequence length="324" mass="34723">MTRATLTIAVLTYRRPDDLGAVLPLLASQAVAAAAADYDTRVLVVDNDPGASARDQVAAFAATAEAATAGSTPAGATVAYAHEPEPGIAAARNRALEASAESDLLVFIDDDERPSDKWLVTLLDAFEIEGPAAVVGPVVSDYSVEPDPWIVAGRFFDRRRLPTGTEVDVAATNNLLLDLRLMRSWGLEFERSLGTIGRSDTVFTRSIVRHGGRMIWCDEAVVTDVVPPHRLTRQWVVQRAFSSGNGWSLTSLLLAPGRGLRLPLRLRLTGKGLVRLAGGGARVVVGSVARSMGQRARGVRTIARGAGMVSGAWGHRYQEYRRSA</sequence>
<comment type="similarity">
    <text evidence="2">Belongs to the glycosyltransferase 2 family.</text>
</comment>
<dbReference type="EMBL" id="RBKS01000001">
    <property type="protein sequence ID" value="RKR72939.1"/>
    <property type="molecule type" value="Genomic_DNA"/>
</dbReference>
<dbReference type="GO" id="GO:0016757">
    <property type="term" value="F:glycosyltransferase activity"/>
    <property type="evidence" value="ECO:0007669"/>
    <property type="project" value="UniProtKB-KW"/>
</dbReference>
<dbReference type="InterPro" id="IPR001173">
    <property type="entry name" value="Glyco_trans_2-like"/>
</dbReference>
<keyword evidence="3" id="KW-0328">Glycosyltransferase</keyword>
<reference evidence="6 7" key="1">
    <citation type="submission" date="2018-10" db="EMBL/GenBank/DDBJ databases">
        <title>Sequencing the genomes of 1000 actinobacteria strains.</title>
        <authorList>
            <person name="Klenk H.-P."/>
        </authorList>
    </citation>
    <scope>NUCLEOTIDE SEQUENCE [LARGE SCALE GENOMIC DNA]</scope>
    <source>
        <strain evidence="6 7">DSM 17894</strain>
    </source>
</reference>
<evidence type="ECO:0000256" key="1">
    <source>
        <dbReference type="ARBA" id="ARBA00004776"/>
    </source>
</evidence>
<evidence type="ECO:0000313" key="6">
    <source>
        <dbReference type="EMBL" id="RKR72939.1"/>
    </source>
</evidence>
<dbReference type="RefSeq" id="WP_121367861.1">
    <property type="nucleotide sequence ID" value="NZ_RBKS01000001.1"/>
</dbReference>
<protein>
    <submittedName>
        <fullName evidence="6">Glycosyl transferase family 2</fullName>
    </submittedName>
</protein>
<comment type="caution">
    <text evidence="6">The sequence shown here is derived from an EMBL/GenBank/DDBJ whole genome shotgun (WGS) entry which is preliminary data.</text>
</comment>